<evidence type="ECO:0000313" key="10">
    <source>
        <dbReference type="EMBL" id="RBA33652.1"/>
    </source>
</evidence>
<evidence type="ECO:0000259" key="9">
    <source>
        <dbReference type="PROSITE" id="PS52029"/>
    </source>
</evidence>
<keyword evidence="4 6" id="KW-0573">Peptidoglycan synthesis</keyword>
<gene>
    <name evidence="10" type="ORF">DQ226_11905</name>
</gene>
<dbReference type="PANTHER" id="PTHR30582:SF33">
    <property type="entry name" value="EXPORTED PROTEIN"/>
    <property type="match status" value="1"/>
</dbReference>
<comment type="caution">
    <text evidence="10">The sequence shown here is derived from an EMBL/GenBank/DDBJ whole genome shotgun (WGS) entry which is preliminary data.</text>
</comment>
<dbReference type="GO" id="GO:0008360">
    <property type="term" value="P:regulation of cell shape"/>
    <property type="evidence" value="ECO:0007669"/>
    <property type="project" value="UniProtKB-UniRule"/>
</dbReference>
<sequence length="245" mass="25775">MASRSSTTGRVRLLALGAAALVGASAAGTASGVSPSATPPADAAGVTETDTRIVTDAPPQPVAVDEQMVRSVAHRVLEEQGRPAHLTDVDLVARDVLAGGPVEAGEVDELTRQTLLGNGPGAPDTVGEPAPSRCPPTARACVDVDGKRAWMVDDGEITYGPVPVTTGMRGYETARGAHRILRHVRHDHSRVFDSPMPYSTYFTVDGMAFHQGRLDEPSHGCVHLGQQAAAHFFEQLRVGDEIVAF</sequence>
<name>A0A365P8R4_9ACTN</name>
<evidence type="ECO:0000256" key="3">
    <source>
        <dbReference type="ARBA" id="ARBA00022960"/>
    </source>
</evidence>
<dbReference type="Pfam" id="PF03734">
    <property type="entry name" value="YkuD"/>
    <property type="match status" value="1"/>
</dbReference>
<dbReference type="GO" id="GO:0018104">
    <property type="term" value="P:peptidoglycan-protein cross-linking"/>
    <property type="evidence" value="ECO:0007669"/>
    <property type="project" value="TreeGrafter"/>
</dbReference>
<keyword evidence="8" id="KW-0732">Signal</keyword>
<dbReference type="GO" id="GO:0071555">
    <property type="term" value="P:cell wall organization"/>
    <property type="evidence" value="ECO:0007669"/>
    <property type="project" value="UniProtKB-UniRule"/>
</dbReference>
<evidence type="ECO:0000256" key="2">
    <source>
        <dbReference type="ARBA" id="ARBA00022679"/>
    </source>
</evidence>
<reference evidence="10 11" key="1">
    <citation type="submission" date="2018-06" db="EMBL/GenBank/DDBJ databases">
        <title>Whole genome sequencing of four bacterial strains from South Shetland trench revealing bio-synthetic gene clusters.</title>
        <authorList>
            <person name="Abdel-Mageed W.M."/>
            <person name="Lehri B."/>
            <person name="Jarmusch S.A."/>
            <person name="Miranda K."/>
            <person name="Goodfellow M."/>
            <person name="Jaspars M."/>
            <person name="Karlyshev A.V."/>
        </authorList>
    </citation>
    <scope>NUCLEOTIDE SEQUENCE [LARGE SCALE GENOMIC DNA]</scope>
    <source>
        <strain evidence="10 11">SST1</strain>
    </source>
</reference>
<dbReference type="CDD" id="cd16913">
    <property type="entry name" value="YkuD_like"/>
    <property type="match status" value="1"/>
</dbReference>
<dbReference type="PROSITE" id="PS52029">
    <property type="entry name" value="LD_TPASE"/>
    <property type="match status" value="1"/>
</dbReference>
<dbReference type="InterPro" id="IPR038063">
    <property type="entry name" value="Transpep_catalytic_dom"/>
</dbReference>
<feature type="active site" description="Proton donor/acceptor" evidence="6">
    <location>
        <position position="210"/>
    </location>
</feature>
<keyword evidence="2" id="KW-0808">Transferase</keyword>
<dbReference type="Proteomes" id="UP000252187">
    <property type="component" value="Unassembled WGS sequence"/>
</dbReference>
<dbReference type="Gene3D" id="2.40.440.10">
    <property type="entry name" value="L,D-transpeptidase catalytic domain-like"/>
    <property type="match status" value="1"/>
</dbReference>
<protein>
    <recommendedName>
        <fullName evidence="9">L,D-TPase catalytic domain-containing protein</fullName>
    </recommendedName>
</protein>
<dbReference type="GO" id="GO:0005576">
    <property type="term" value="C:extracellular region"/>
    <property type="evidence" value="ECO:0007669"/>
    <property type="project" value="TreeGrafter"/>
</dbReference>
<dbReference type="GO" id="GO:0016740">
    <property type="term" value="F:transferase activity"/>
    <property type="evidence" value="ECO:0007669"/>
    <property type="project" value="UniProtKB-KW"/>
</dbReference>
<evidence type="ECO:0000256" key="6">
    <source>
        <dbReference type="PROSITE-ProRule" id="PRU01373"/>
    </source>
</evidence>
<evidence type="ECO:0000256" key="4">
    <source>
        <dbReference type="ARBA" id="ARBA00022984"/>
    </source>
</evidence>
<proteinExistence type="predicted"/>
<keyword evidence="5 6" id="KW-0961">Cell wall biogenesis/degradation</keyword>
<dbReference type="GO" id="GO:0071972">
    <property type="term" value="F:peptidoglycan L,D-transpeptidase activity"/>
    <property type="evidence" value="ECO:0007669"/>
    <property type="project" value="TreeGrafter"/>
</dbReference>
<feature type="active site" description="Nucleophile" evidence="6">
    <location>
        <position position="221"/>
    </location>
</feature>
<dbReference type="UniPathway" id="UPA00219"/>
<dbReference type="InterPro" id="IPR050979">
    <property type="entry name" value="LD-transpeptidase"/>
</dbReference>
<evidence type="ECO:0000313" key="11">
    <source>
        <dbReference type="Proteomes" id="UP000252187"/>
    </source>
</evidence>
<organism evidence="10 11">
    <name type="scientific">Dietzia maris</name>
    <dbReference type="NCBI Taxonomy" id="37915"/>
    <lineage>
        <taxon>Bacteria</taxon>
        <taxon>Bacillati</taxon>
        <taxon>Actinomycetota</taxon>
        <taxon>Actinomycetes</taxon>
        <taxon>Mycobacteriales</taxon>
        <taxon>Dietziaceae</taxon>
        <taxon>Dietzia</taxon>
    </lineage>
</organism>
<evidence type="ECO:0000256" key="8">
    <source>
        <dbReference type="SAM" id="SignalP"/>
    </source>
</evidence>
<feature type="region of interest" description="Disordered" evidence="7">
    <location>
        <begin position="118"/>
        <end position="138"/>
    </location>
</feature>
<dbReference type="InterPro" id="IPR005490">
    <property type="entry name" value="LD_TPept_cat_dom"/>
</dbReference>
<dbReference type="PANTHER" id="PTHR30582">
    <property type="entry name" value="L,D-TRANSPEPTIDASE"/>
    <property type="match status" value="1"/>
</dbReference>
<feature type="chain" id="PRO_5038829385" description="L,D-TPase catalytic domain-containing protein" evidence="8">
    <location>
        <begin position="27"/>
        <end position="245"/>
    </location>
</feature>
<evidence type="ECO:0000256" key="7">
    <source>
        <dbReference type="SAM" id="MobiDB-lite"/>
    </source>
</evidence>
<feature type="signal peptide" evidence="8">
    <location>
        <begin position="1"/>
        <end position="26"/>
    </location>
</feature>
<comment type="pathway">
    <text evidence="1 6">Cell wall biogenesis; peptidoglycan biosynthesis.</text>
</comment>
<accession>A0A365P8R4</accession>
<evidence type="ECO:0000256" key="1">
    <source>
        <dbReference type="ARBA" id="ARBA00004752"/>
    </source>
</evidence>
<dbReference type="EMBL" id="QNTT01000032">
    <property type="protein sequence ID" value="RBA33652.1"/>
    <property type="molecule type" value="Genomic_DNA"/>
</dbReference>
<dbReference type="AlphaFoldDB" id="A0A365P8R4"/>
<evidence type="ECO:0000256" key="5">
    <source>
        <dbReference type="ARBA" id="ARBA00023316"/>
    </source>
</evidence>
<keyword evidence="3 6" id="KW-0133">Cell shape</keyword>
<feature type="domain" description="L,D-TPase catalytic" evidence="9">
    <location>
        <begin position="138"/>
        <end position="245"/>
    </location>
</feature>
<dbReference type="SUPFAM" id="SSF141523">
    <property type="entry name" value="L,D-transpeptidase catalytic domain-like"/>
    <property type="match status" value="1"/>
</dbReference>